<comment type="similarity">
    <text evidence="1">Belongs to the Fmt family.</text>
</comment>
<evidence type="ECO:0000313" key="8">
    <source>
        <dbReference type="Proteomes" id="UP000033995"/>
    </source>
</evidence>
<sequence length="273" mass="30984">MKIVFFGTPDYVLPVLDLLNKYHEIVAVVTQSPKPVGREKTIEYSAVDKWAYKKDIKILSELDIQKFPQAHLGVCAAFGMIIPQTTLDHFKHGILNIHPSILPKYRGASPIQSAITNLDKTTGVSIIKMDEKMDHGPVLSSFKTDILLTDTFETLSVRLFELASEFLINLIPNYSKGKIKLKPQDETQATYCKIIKKQDGFVDLEKDDPKQIEAKLRAYYPWPGIWTLLRQDSSGQAKRLKVLKCHLENSELVLDKVQLEGKNPVSFKQFIAK</sequence>
<gene>
    <name evidence="7" type="ORF">UR38_C0002G0053</name>
</gene>
<dbReference type="NCBIfam" id="TIGR00460">
    <property type="entry name" value="fmt"/>
    <property type="match status" value="1"/>
</dbReference>
<dbReference type="InterPro" id="IPR005793">
    <property type="entry name" value="Formyl_trans_C"/>
</dbReference>
<dbReference type="CDD" id="cd08704">
    <property type="entry name" value="Met_tRNA_FMT_C"/>
    <property type="match status" value="1"/>
</dbReference>
<evidence type="ECO:0000256" key="4">
    <source>
        <dbReference type="ARBA" id="ARBA00022917"/>
    </source>
</evidence>
<dbReference type="PANTHER" id="PTHR11138:SF5">
    <property type="entry name" value="METHIONYL-TRNA FORMYLTRANSFERASE, MITOCHONDRIAL"/>
    <property type="match status" value="1"/>
</dbReference>
<dbReference type="GO" id="GO:0004479">
    <property type="term" value="F:methionyl-tRNA formyltransferase activity"/>
    <property type="evidence" value="ECO:0007669"/>
    <property type="project" value="UniProtKB-EC"/>
</dbReference>
<evidence type="ECO:0000259" key="5">
    <source>
        <dbReference type="Pfam" id="PF00551"/>
    </source>
</evidence>
<dbReference type="InterPro" id="IPR044135">
    <property type="entry name" value="Met-tRNA-FMT_C"/>
</dbReference>
<dbReference type="Pfam" id="PF00551">
    <property type="entry name" value="Formyl_trans_N"/>
    <property type="match status" value="1"/>
</dbReference>
<accession>A0A0G0C9U0</accession>
<evidence type="ECO:0000256" key="2">
    <source>
        <dbReference type="ARBA" id="ARBA00012261"/>
    </source>
</evidence>
<keyword evidence="4" id="KW-0648">Protein biosynthesis</keyword>
<dbReference type="SUPFAM" id="SSF50486">
    <property type="entry name" value="FMT C-terminal domain-like"/>
    <property type="match status" value="1"/>
</dbReference>
<dbReference type="SUPFAM" id="SSF53328">
    <property type="entry name" value="Formyltransferase"/>
    <property type="match status" value="1"/>
</dbReference>
<evidence type="ECO:0000256" key="1">
    <source>
        <dbReference type="ARBA" id="ARBA00010699"/>
    </source>
</evidence>
<dbReference type="InterPro" id="IPR002376">
    <property type="entry name" value="Formyl_transf_N"/>
</dbReference>
<proteinExistence type="inferred from homology"/>
<dbReference type="PANTHER" id="PTHR11138">
    <property type="entry name" value="METHIONYL-TRNA FORMYLTRANSFERASE"/>
    <property type="match status" value="1"/>
</dbReference>
<evidence type="ECO:0000259" key="6">
    <source>
        <dbReference type="Pfam" id="PF02911"/>
    </source>
</evidence>
<dbReference type="InterPro" id="IPR036477">
    <property type="entry name" value="Formyl_transf_N_sf"/>
</dbReference>
<dbReference type="InterPro" id="IPR005794">
    <property type="entry name" value="Fmt"/>
</dbReference>
<keyword evidence="3 7" id="KW-0808">Transferase</keyword>
<dbReference type="CDD" id="cd08646">
    <property type="entry name" value="FMT_core_Met-tRNA-FMT_N"/>
    <property type="match status" value="1"/>
</dbReference>
<evidence type="ECO:0000256" key="3">
    <source>
        <dbReference type="ARBA" id="ARBA00022679"/>
    </source>
</evidence>
<dbReference type="Gene3D" id="3.40.50.12230">
    <property type="match status" value="1"/>
</dbReference>
<dbReference type="PATRIC" id="fig|1618561.3.peg.229"/>
<dbReference type="Pfam" id="PF02911">
    <property type="entry name" value="Formyl_trans_C"/>
    <property type="match status" value="1"/>
</dbReference>
<name>A0A0G0C9U0_9BACT</name>
<protein>
    <recommendedName>
        <fullName evidence="2">methionyl-tRNA formyltransferase</fullName>
        <ecNumber evidence="2">2.1.2.9</ecNumber>
    </recommendedName>
</protein>
<dbReference type="InterPro" id="IPR011034">
    <property type="entry name" value="Formyl_transferase-like_C_sf"/>
</dbReference>
<organism evidence="7 8">
    <name type="scientific">Candidatus Woesebacteria bacterium GW2011_GWA2_33_28</name>
    <dbReference type="NCBI Taxonomy" id="1618561"/>
    <lineage>
        <taxon>Bacteria</taxon>
        <taxon>Candidatus Woeseibacteriota</taxon>
    </lineage>
</organism>
<evidence type="ECO:0000313" key="7">
    <source>
        <dbReference type="EMBL" id="KKP47950.1"/>
    </source>
</evidence>
<feature type="domain" description="Formyl transferase C-terminal" evidence="6">
    <location>
        <begin position="195"/>
        <end position="250"/>
    </location>
</feature>
<reference evidence="7 8" key="1">
    <citation type="journal article" date="2015" name="Nature">
        <title>rRNA introns, odd ribosomes, and small enigmatic genomes across a large radiation of phyla.</title>
        <authorList>
            <person name="Brown C.T."/>
            <person name="Hug L.A."/>
            <person name="Thomas B.C."/>
            <person name="Sharon I."/>
            <person name="Castelle C.J."/>
            <person name="Singh A."/>
            <person name="Wilkins M.J."/>
            <person name="Williams K.H."/>
            <person name="Banfield J.F."/>
        </authorList>
    </citation>
    <scope>NUCLEOTIDE SEQUENCE [LARGE SCALE GENOMIC DNA]</scope>
</reference>
<feature type="domain" description="Formyl transferase N-terminal" evidence="5">
    <location>
        <begin position="1"/>
        <end position="169"/>
    </location>
</feature>
<dbReference type="GO" id="GO:0005829">
    <property type="term" value="C:cytosol"/>
    <property type="evidence" value="ECO:0007669"/>
    <property type="project" value="TreeGrafter"/>
</dbReference>
<comment type="caution">
    <text evidence="7">The sequence shown here is derived from an EMBL/GenBank/DDBJ whole genome shotgun (WGS) entry which is preliminary data.</text>
</comment>
<dbReference type="AlphaFoldDB" id="A0A0G0C9U0"/>
<dbReference type="Proteomes" id="UP000033995">
    <property type="component" value="Unassembled WGS sequence"/>
</dbReference>
<dbReference type="EMBL" id="LBOZ01000002">
    <property type="protein sequence ID" value="KKP47950.1"/>
    <property type="molecule type" value="Genomic_DNA"/>
</dbReference>
<dbReference type="EC" id="2.1.2.9" evidence="2"/>
<dbReference type="InterPro" id="IPR001555">
    <property type="entry name" value="GART_AS"/>
</dbReference>
<dbReference type="InterPro" id="IPR041711">
    <property type="entry name" value="Met-tRNA-FMT_N"/>
</dbReference>
<dbReference type="PROSITE" id="PS00373">
    <property type="entry name" value="GART"/>
    <property type="match status" value="1"/>
</dbReference>